<keyword evidence="3" id="KW-0862">Zinc</keyword>
<dbReference type="InterPro" id="IPR013083">
    <property type="entry name" value="Znf_RING/FYVE/PHD"/>
</dbReference>
<dbReference type="EMBL" id="SPHZ02000005">
    <property type="protein sequence ID" value="KAF0919048.1"/>
    <property type="molecule type" value="Genomic_DNA"/>
</dbReference>
<comment type="caution">
    <text evidence="6">The sequence shown here is derived from an EMBL/GenBank/DDBJ whole genome shotgun (WGS) entry which is preliminary data.</text>
</comment>
<dbReference type="Gene3D" id="3.30.40.10">
    <property type="entry name" value="Zinc/RING finger domain, C3HC4 (zinc finger)"/>
    <property type="match status" value="1"/>
</dbReference>
<dbReference type="Proteomes" id="UP000479710">
    <property type="component" value="Unassembled WGS sequence"/>
</dbReference>
<evidence type="ECO:0000256" key="2">
    <source>
        <dbReference type="ARBA" id="ARBA00022771"/>
    </source>
</evidence>
<dbReference type="PANTHER" id="PTHR46214">
    <property type="entry name" value="ZINC FINGER, RING-CH-TYPE"/>
    <property type="match status" value="1"/>
</dbReference>
<evidence type="ECO:0000259" key="5">
    <source>
        <dbReference type="PROSITE" id="PS51292"/>
    </source>
</evidence>
<dbReference type="PROSITE" id="PS51292">
    <property type="entry name" value="ZF_RING_CH"/>
    <property type="match status" value="1"/>
</dbReference>
<evidence type="ECO:0000256" key="1">
    <source>
        <dbReference type="ARBA" id="ARBA00022723"/>
    </source>
</evidence>
<keyword evidence="2" id="KW-0863">Zinc-finger</keyword>
<keyword evidence="7" id="KW-1185">Reference proteome</keyword>
<protein>
    <recommendedName>
        <fullName evidence="5">RING-CH-type domain-containing protein</fullName>
    </recommendedName>
</protein>
<dbReference type="InterPro" id="IPR011016">
    <property type="entry name" value="Znf_RING-CH"/>
</dbReference>
<proteinExistence type="predicted"/>
<dbReference type="GO" id="GO:0008270">
    <property type="term" value="F:zinc ion binding"/>
    <property type="evidence" value="ECO:0007669"/>
    <property type="project" value="UniProtKB-KW"/>
</dbReference>
<feature type="compositionally biased region" description="Low complexity" evidence="4">
    <location>
        <begin position="1"/>
        <end position="20"/>
    </location>
</feature>
<evidence type="ECO:0000256" key="3">
    <source>
        <dbReference type="ARBA" id="ARBA00022833"/>
    </source>
</evidence>
<dbReference type="AlphaFoldDB" id="A0A6G1E2N1"/>
<feature type="region of interest" description="Disordered" evidence="4">
    <location>
        <begin position="1"/>
        <end position="24"/>
    </location>
</feature>
<evidence type="ECO:0000313" key="6">
    <source>
        <dbReference type="EMBL" id="KAF0919048.1"/>
    </source>
</evidence>
<dbReference type="Pfam" id="PF12906">
    <property type="entry name" value="RINGv"/>
    <property type="match status" value="1"/>
</dbReference>
<feature type="domain" description="RING-CH-type" evidence="5">
    <location>
        <begin position="42"/>
        <end position="100"/>
    </location>
</feature>
<dbReference type="PANTHER" id="PTHR46214:SF8">
    <property type="entry name" value="RING_FYVE_PHD ZINC FINGER SUPERFAMILY PROTEIN"/>
    <property type="match status" value="1"/>
</dbReference>
<dbReference type="SMART" id="SM00744">
    <property type="entry name" value="RINGv"/>
    <property type="match status" value="1"/>
</dbReference>
<reference evidence="6 7" key="1">
    <citation type="submission" date="2019-11" db="EMBL/GenBank/DDBJ databases">
        <title>Whole genome sequence of Oryza granulata.</title>
        <authorList>
            <person name="Li W."/>
        </authorList>
    </citation>
    <scope>NUCLEOTIDE SEQUENCE [LARGE SCALE GENOMIC DNA]</scope>
    <source>
        <strain evidence="7">cv. Menghai</strain>
        <tissue evidence="6">Leaf</tissue>
    </source>
</reference>
<organism evidence="6 7">
    <name type="scientific">Oryza meyeriana var. granulata</name>
    <dbReference type="NCBI Taxonomy" id="110450"/>
    <lineage>
        <taxon>Eukaryota</taxon>
        <taxon>Viridiplantae</taxon>
        <taxon>Streptophyta</taxon>
        <taxon>Embryophyta</taxon>
        <taxon>Tracheophyta</taxon>
        <taxon>Spermatophyta</taxon>
        <taxon>Magnoliopsida</taxon>
        <taxon>Liliopsida</taxon>
        <taxon>Poales</taxon>
        <taxon>Poaceae</taxon>
        <taxon>BOP clade</taxon>
        <taxon>Oryzoideae</taxon>
        <taxon>Oryzeae</taxon>
        <taxon>Oryzinae</taxon>
        <taxon>Oryza</taxon>
        <taxon>Oryza meyeriana</taxon>
    </lineage>
</organism>
<keyword evidence="1" id="KW-0479">Metal-binding</keyword>
<sequence>MRRDAAAVPTAVAASPPVGAEEGRGEAVIIDVEGEGEPQAPQAAPAGVACRICHLVPEGAVEPGSEVIRLGCGCKDELGAAHRHCAEAWFRIKGDRLEST</sequence>
<name>A0A6G1E2N1_9ORYZ</name>
<dbReference type="SUPFAM" id="SSF57850">
    <property type="entry name" value="RING/U-box"/>
    <property type="match status" value="1"/>
</dbReference>
<evidence type="ECO:0000256" key="4">
    <source>
        <dbReference type="SAM" id="MobiDB-lite"/>
    </source>
</evidence>
<accession>A0A6G1E2N1</accession>
<gene>
    <name evidence="6" type="ORF">E2562_028271</name>
</gene>
<dbReference type="OrthoDB" id="1734943at2759"/>
<evidence type="ECO:0000313" key="7">
    <source>
        <dbReference type="Proteomes" id="UP000479710"/>
    </source>
</evidence>